<dbReference type="GO" id="GO:0009239">
    <property type="term" value="P:enterobactin biosynthetic process"/>
    <property type="evidence" value="ECO:0007669"/>
    <property type="project" value="TreeGrafter"/>
</dbReference>
<dbReference type="AlphaFoldDB" id="A0A2T0MQG6"/>
<dbReference type="GO" id="GO:0009366">
    <property type="term" value="C:enterobactin synthetase complex"/>
    <property type="evidence" value="ECO:0007669"/>
    <property type="project" value="TreeGrafter"/>
</dbReference>
<comment type="cofactor">
    <cofactor evidence="1">
        <name>pantetheine 4'-phosphate</name>
        <dbReference type="ChEBI" id="CHEBI:47942"/>
    </cofactor>
</comment>
<dbReference type="GO" id="GO:0047527">
    <property type="term" value="F:2,3-dihydroxybenzoate-serine ligase activity"/>
    <property type="evidence" value="ECO:0007669"/>
    <property type="project" value="TreeGrafter"/>
</dbReference>
<dbReference type="Gene3D" id="3.30.300.30">
    <property type="match status" value="1"/>
</dbReference>
<dbReference type="FunFam" id="3.40.50.980:FF:000001">
    <property type="entry name" value="Non-ribosomal peptide synthetase"/>
    <property type="match status" value="1"/>
</dbReference>
<name>A0A2T0MQG6_9ACTN</name>
<dbReference type="GO" id="GO:0008610">
    <property type="term" value="P:lipid biosynthetic process"/>
    <property type="evidence" value="ECO:0007669"/>
    <property type="project" value="UniProtKB-ARBA"/>
</dbReference>
<dbReference type="InterPro" id="IPR020459">
    <property type="entry name" value="AMP-binding"/>
</dbReference>
<dbReference type="InterPro" id="IPR009081">
    <property type="entry name" value="PP-bd_ACP"/>
</dbReference>
<organism evidence="3 4">
    <name type="scientific">Nonomuraea fuscirosea</name>
    <dbReference type="NCBI Taxonomy" id="1291556"/>
    <lineage>
        <taxon>Bacteria</taxon>
        <taxon>Bacillati</taxon>
        <taxon>Actinomycetota</taxon>
        <taxon>Actinomycetes</taxon>
        <taxon>Streptosporangiales</taxon>
        <taxon>Streptosporangiaceae</taxon>
        <taxon>Nonomuraea</taxon>
    </lineage>
</organism>
<dbReference type="Gene3D" id="3.40.50.980">
    <property type="match status" value="2"/>
</dbReference>
<dbReference type="Pfam" id="PF00501">
    <property type="entry name" value="AMP-binding"/>
    <property type="match status" value="1"/>
</dbReference>
<dbReference type="InterPro" id="IPR025110">
    <property type="entry name" value="AMP-bd_C"/>
</dbReference>
<dbReference type="InterPro" id="IPR045851">
    <property type="entry name" value="AMP-bd_C_sf"/>
</dbReference>
<dbReference type="FunFam" id="3.40.50.12780:FF:000012">
    <property type="entry name" value="Non-ribosomal peptide synthetase"/>
    <property type="match status" value="1"/>
</dbReference>
<dbReference type="PANTHER" id="PTHR45527:SF1">
    <property type="entry name" value="FATTY ACID SYNTHASE"/>
    <property type="match status" value="1"/>
</dbReference>
<dbReference type="InterPro" id="IPR036736">
    <property type="entry name" value="ACP-like_sf"/>
</dbReference>
<dbReference type="Pfam" id="PF00668">
    <property type="entry name" value="Condensation"/>
    <property type="match status" value="1"/>
</dbReference>
<dbReference type="RefSeq" id="WP_106247069.1">
    <property type="nucleotide sequence ID" value="NZ_PVNG01000017.1"/>
</dbReference>
<dbReference type="InterPro" id="IPR000873">
    <property type="entry name" value="AMP-dep_synth/lig_dom"/>
</dbReference>
<evidence type="ECO:0000259" key="2">
    <source>
        <dbReference type="PROSITE" id="PS50075"/>
    </source>
</evidence>
<dbReference type="InterPro" id="IPR023213">
    <property type="entry name" value="CAT-like_dom_sf"/>
</dbReference>
<gene>
    <name evidence="3" type="ORF">B0I32_117113</name>
</gene>
<dbReference type="SUPFAM" id="SSF56801">
    <property type="entry name" value="Acetyl-CoA synthetase-like"/>
    <property type="match status" value="1"/>
</dbReference>
<dbReference type="GO" id="GO:0031177">
    <property type="term" value="F:phosphopantetheine binding"/>
    <property type="evidence" value="ECO:0007669"/>
    <property type="project" value="TreeGrafter"/>
</dbReference>
<dbReference type="PROSITE" id="PS50075">
    <property type="entry name" value="CARRIER"/>
    <property type="match status" value="1"/>
</dbReference>
<proteinExistence type="predicted"/>
<dbReference type="PRINTS" id="PR00154">
    <property type="entry name" value="AMPBINDING"/>
</dbReference>
<dbReference type="OrthoDB" id="2472181at2"/>
<dbReference type="GO" id="GO:0043041">
    <property type="term" value="P:amino acid activation for nonribosomal peptide biosynthetic process"/>
    <property type="evidence" value="ECO:0007669"/>
    <property type="project" value="TreeGrafter"/>
</dbReference>
<dbReference type="PANTHER" id="PTHR45527">
    <property type="entry name" value="NONRIBOSOMAL PEPTIDE SYNTHETASE"/>
    <property type="match status" value="1"/>
</dbReference>
<dbReference type="SUPFAM" id="SSF47336">
    <property type="entry name" value="ACP-like"/>
    <property type="match status" value="1"/>
</dbReference>
<dbReference type="Pfam" id="PF13193">
    <property type="entry name" value="AMP-binding_C"/>
    <property type="match status" value="1"/>
</dbReference>
<comment type="caution">
    <text evidence="3">The sequence shown here is derived from an EMBL/GenBank/DDBJ whole genome shotgun (WGS) entry which is preliminary data.</text>
</comment>
<dbReference type="InterPro" id="IPR010071">
    <property type="entry name" value="AA_adenyl_dom"/>
</dbReference>
<protein>
    <submittedName>
        <fullName evidence="3">Amino acid adenylation domain-containing protein</fullName>
    </submittedName>
</protein>
<dbReference type="Pfam" id="PF00550">
    <property type="entry name" value="PP-binding"/>
    <property type="match status" value="1"/>
</dbReference>
<dbReference type="EMBL" id="PVNG01000017">
    <property type="protein sequence ID" value="PRX60346.1"/>
    <property type="molecule type" value="Genomic_DNA"/>
</dbReference>
<dbReference type="CDD" id="cd19531">
    <property type="entry name" value="LCL_NRPS-like"/>
    <property type="match status" value="1"/>
</dbReference>
<dbReference type="PROSITE" id="PS00455">
    <property type="entry name" value="AMP_BINDING"/>
    <property type="match status" value="1"/>
</dbReference>
<accession>A0A2T0MQG6</accession>
<evidence type="ECO:0000313" key="3">
    <source>
        <dbReference type="EMBL" id="PRX60346.1"/>
    </source>
</evidence>
<dbReference type="CDD" id="cd05930">
    <property type="entry name" value="A_NRPS"/>
    <property type="match status" value="1"/>
</dbReference>
<dbReference type="Proteomes" id="UP000238312">
    <property type="component" value="Unassembled WGS sequence"/>
</dbReference>
<dbReference type="Gene3D" id="3.30.559.30">
    <property type="entry name" value="Nonribosomal peptide synthetase, condensation domain"/>
    <property type="match status" value="1"/>
</dbReference>
<dbReference type="GO" id="GO:0005829">
    <property type="term" value="C:cytosol"/>
    <property type="evidence" value="ECO:0007669"/>
    <property type="project" value="TreeGrafter"/>
</dbReference>
<reference evidence="3 4" key="1">
    <citation type="submission" date="2018-03" db="EMBL/GenBank/DDBJ databases">
        <title>Genomic Encyclopedia of Type Strains, Phase III (KMG-III): the genomes of soil and plant-associated and newly described type strains.</title>
        <authorList>
            <person name="Whitman W."/>
        </authorList>
    </citation>
    <scope>NUCLEOTIDE SEQUENCE [LARGE SCALE GENOMIC DNA]</scope>
    <source>
        <strain evidence="3 4">CGMCC 4.7104</strain>
    </source>
</reference>
<dbReference type="InterPro" id="IPR001242">
    <property type="entry name" value="Condensation_dom"/>
</dbReference>
<evidence type="ECO:0000313" key="4">
    <source>
        <dbReference type="Proteomes" id="UP000238312"/>
    </source>
</evidence>
<dbReference type="InterPro" id="IPR020845">
    <property type="entry name" value="AMP-binding_CS"/>
</dbReference>
<dbReference type="SUPFAM" id="SSF52777">
    <property type="entry name" value="CoA-dependent acyltransferases"/>
    <property type="match status" value="2"/>
</dbReference>
<evidence type="ECO:0000256" key="1">
    <source>
        <dbReference type="ARBA" id="ARBA00001957"/>
    </source>
</evidence>
<feature type="domain" description="Carrier" evidence="2">
    <location>
        <begin position="970"/>
        <end position="1044"/>
    </location>
</feature>
<sequence>MPEPGSGGDEDVYVLPASFGQERLWWADQAGAGSAYNMCGALRLRGTLDPTLLEAALRMVVARHEVLRTTFEFDPNGSLLQAIHPGTGMPVSVSVHDARDRPECGDRDAAARSIVQETLDAPFDLMKGALLRAVAVRLADDEWVLGVGVHHIVCDGWSLGILIPELAACYVAVRDGTPPDLPGLPVQYGDWAAWQRQQTGSETAGHLAHWREQLRGASPLQTPSRPARDGVQSWRCAELPLAVPDALLRDVRALAKEERATPFMVLLAAFAGVLSRWYAQDDLLVGTVTAGRSQVELDGLIGFFVNTLPIRVRLDPRMSFRTLLRQLRRTCLDAYAHQDLPYEKILEQAGAGRSDPGRVMFALQNLPEVGWQVPGLTAEPFELPPGHTWLELGINLTESGDGTLRGQATYAADLWDEAEVAALLDAWTLMLAGGTADPDAVVARVPLAGAASRARLVNEVSGAAVSPYSPRCLHQLIEAAADAWPDEVAVVGGEGQITFRELEERANRMAWWLREQGVGPESLVGVCLPRSVPLIVALVAVLKAGAAYVPLDPEQPPARLALFLEDARPGIVLVAGPGPASVASAGRVVSLEALKGPSTRPPNLARPENLAYVIYTSGSTGRPKGVMVPHAAIVNRVLRGQETCPLGPGDGLLSTLSIGADAFGAEWIAPLISGAKVVVVGEEERHDPARLAGFVTRHRVTAAHFTPSMLHALLAEPRVAGCAGVLRHLKCGGEDLTREVTERHFRTLPGTTLSNEYGPTEAAIDVTSHRADPSDSRWHTPIGGPRPGVRLYVLDEHAELLPYGLPGELYIGGIQLARGYAGSPGLTAERFVPDPFGRNGRLYRTGDRVRWLAGGVLEFLGRMDEQVKVRGHRIEPGEVEAVLGAYEGVARAAVVVDSTARLVAYLACEAAPPALGELRAFLRARLPAAAIPEAFLVLPALPLSQNGKVDRAALLTAQGVELRPSRTPLAPRTPVERALTEIWRDVLGRSDVGVRDDFYEIGGNSIRAVTVFQRAAELGLPLPLKAMLGEHTIEHLATQLGDADHASLGSPGAVEPS</sequence>
<dbReference type="NCBIfam" id="TIGR01733">
    <property type="entry name" value="AA-adenyl-dom"/>
    <property type="match status" value="1"/>
</dbReference>
<dbReference type="Gene3D" id="3.30.559.10">
    <property type="entry name" value="Chloramphenicol acetyltransferase-like domain"/>
    <property type="match status" value="1"/>
</dbReference>
<dbReference type="Gene3D" id="1.10.1200.10">
    <property type="entry name" value="ACP-like"/>
    <property type="match status" value="1"/>
</dbReference>
<keyword evidence="4" id="KW-1185">Reference proteome</keyword>
<dbReference type="Gene3D" id="2.30.38.10">
    <property type="entry name" value="Luciferase, Domain 3"/>
    <property type="match status" value="1"/>
</dbReference>